<accession>A0ABQ9XKY5</accession>
<name>A0ABQ9XKY5_9EUKA</name>
<protein>
    <submittedName>
        <fullName evidence="2">Uncharacterized protein</fullName>
    </submittedName>
</protein>
<proteinExistence type="predicted"/>
<evidence type="ECO:0000313" key="3">
    <source>
        <dbReference type="Proteomes" id="UP001281761"/>
    </source>
</evidence>
<keyword evidence="3" id="KW-1185">Reference proteome</keyword>
<evidence type="ECO:0000313" key="2">
    <source>
        <dbReference type="EMBL" id="KAK2952681.1"/>
    </source>
</evidence>
<organism evidence="2 3">
    <name type="scientific">Blattamonas nauphoetae</name>
    <dbReference type="NCBI Taxonomy" id="2049346"/>
    <lineage>
        <taxon>Eukaryota</taxon>
        <taxon>Metamonada</taxon>
        <taxon>Preaxostyla</taxon>
        <taxon>Oxymonadida</taxon>
        <taxon>Blattamonas</taxon>
    </lineage>
</organism>
<comment type="caution">
    <text evidence="2">The sequence shown here is derived from an EMBL/GenBank/DDBJ whole genome shotgun (WGS) entry which is preliminary data.</text>
</comment>
<evidence type="ECO:0000256" key="1">
    <source>
        <dbReference type="SAM" id="MobiDB-lite"/>
    </source>
</evidence>
<feature type="region of interest" description="Disordered" evidence="1">
    <location>
        <begin position="30"/>
        <end position="56"/>
    </location>
</feature>
<dbReference type="EMBL" id="JARBJD010000100">
    <property type="protein sequence ID" value="KAK2952681.1"/>
    <property type="molecule type" value="Genomic_DNA"/>
</dbReference>
<gene>
    <name evidence="2" type="ORF">BLNAU_12330</name>
</gene>
<reference evidence="2 3" key="1">
    <citation type="journal article" date="2022" name="bioRxiv">
        <title>Genomics of Preaxostyla Flagellates Illuminates Evolutionary Transitions and the Path Towards Mitochondrial Loss.</title>
        <authorList>
            <person name="Novak L.V.F."/>
            <person name="Treitli S.C."/>
            <person name="Pyrih J."/>
            <person name="Halakuc P."/>
            <person name="Pipaliya S.V."/>
            <person name="Vacek V."/>
            <person name="Brzon O."/>
            <person name="Soukal P."/>
            <person name="Eme L."/>
            <person name="Dacks J.B."/>
            <person name="Karnkowska A."/>
            <person name="Elias M."/>
            <person name="Hampl V."/>
        </authorList>
    </citation>
    <scope>NUCLEOTIDE SEQUENCE [LARGE SCALE GENOMIC DNA]</scope>
    <source>
        <strain evidence="2">NAU3</strain>
        <tissue evidence="2">Gut</tissue>
    </source>
</reference>
<dbReference type="Proteomes" id="UP001281761">
    <property type="component" value="Unassembled WGS sequence"/>
</dbReference>
<sequence>MKEELKFCFKIPNHYLLALHLKRDDERMNATHRRLSQERHSERVSEGRATDGHNRRETESLLMNTCRGTADSKRVRALIFLRHHFLFTCLVNTHSALWRLKYTDDKVHLNKEEMWKNNEQELETEGAAHKLTLADQTQDQEKTMRTEDRIGQAEGETGQIGIRKTCN</sequence>